<reference evidence="4 5" key="1">
    <citation type="journal article" date="2019" name="Int. J. Syst. Evol. Microbiol.">
        <title>The Global Catalogue of Microorganisms (GCM) 10K type strain sequencing project: providing services to taxonomists for standard genome sequencing and annotation.</title>
        <authorList>
            <consortium name="The Broad Institute Genomics Platform"/>
            <consortium name="The Broad Institute Genome Sequencing Center for Infectious Disease"/>
            <person name="Wu L."/>
            <person name="Ma J."/>
        </authorList>
    </citation>
    <scope>NUCLEOTIDE SEQUENCE [LARGE SCALE GENOMIC DNA]</scope>
    <source>
        <strain evidence="4 5">CGMCC 1.12121</strain>
    </source>
</reference>
<dbReference type="Gene3D" id="3.40.50.12780">
    <property type="entry name" value="N-terminal domain of ligase-like"/>
    <property type="match status" value="1"/>
</dbReference>
<dbReference type="InterPro" id="IPR050237">
    <property type="entry name" value="ATP-dep_AMP-bd_enzyme"/>
</dbReference>
<comment type="caution">
    <text evidence="4">The sequence shown here is derived from an EMBL/GenBank/DDBJ whole genome shotgun (WGS) entry which is preliminary data.</text>
</comment>
<dbReference type="PANTHER" id="PTHR43767:SF1">
    <property type="entry name" value="NONRIBOSOMAL PEPTIDE SYNTHASE PES1 (EUROFUNG)-RELATED"/>
    <property type="match status" value="1"/>
</dbReference>
<dbReference type="InterPro" id="IPR042099">
    <property type="entry name" value="ANL_N_sf"/>
</dbReference>
<dbReference type="EMBL" id="JBHUDK010000016">
    <property type="protein sequence ID" value="MFD1600706.1"/>
    <property type="molecule type" value="Genomic_DNA"/>
</dbReference>
<dbReference type="Pfam" id="PF00501">
    <property type="entry name" value="AMP-binding"/>
    <property type="match status" value="1"/>
</dbReference>
<accession>A0ABD6CRD0</accession>
<organism evidence="4 5">
    <name type="scientific">Halobellus rarus</name>
    <dbReference type="NCBI Taxonomy" id="1126237"/>
    <lineage>
        <taxon>Archaea</taxon>
        <taxon>Methanobacteriati</taxon>
        <taxon>Methanobacteriota</taxon>
        <taxon>Stenosarchaea group</taxon>
        <taxon>Halobacteria</taxon>
        <taxon>Halobacteriales</taxon>
        <taxon>Haloferacaceae</taxon>
        <taxon>Halobellus</taxon>
    </lineage>
</organism>
<proteinExistence type="predicted"/>
<evidence type="ECO:0000259" key="3">
    <source>
        <dbReference type="Pfam" id="PF13193"/>
    </source>
</evidence>
<feature type="compositionally biased region" description="Basic and acidic residues" evidence="1">
    <location>
        <begin position="544"/>
        <end position="555"/>
    </location>
</feature>
<protein>
    <submittedName>
        <fullName evidence="4">Class I adenylate-forming enzyme family protein</fullName>
    </submittedName>
</protein>
<dbReference type="Pfam" id="PF13193">
    <property type="entry name" value="AMP-binding_C"/>
    <property type="match status" value="1"/>
</dbReference>
<evidence type="ECO:0000259" key="2">
    <source>
        <dbReference type="Pfam" id="PF00501"/>
    </source>
</evidence>
<gene>
    <name evidence="4" type="ORF">ACFSBX_17360</name>
</gene>
<dbReference type="GO" id="GO:0016878">
    <property type="term" value="F:acid-thiol ligase activity"/>
    <property type="evidence" value="ECO:0007669"/>
    <property type="project" value="UniProtKB-ARBA"/>
</dbReference>
<evidence type="ECO:0000313" key="5">
    <source>
        <dbReference type="Proteomes" id="UP001597085"/>
    </source>
</evidence>
<dbReference type="SUPFAM" id="SSF56801">
    <property type="entry name" value="Acetyl-CoA synthetase-like"/>
    <property type="match status" value="1"/>
</dbReference>
<dbReference type="InterPro" id="IPR000873">
    <property type="entry name" value="AMP-dep_synth/lig_dom"/>
</dbReference>
<sequence>MRLVTEAVICPNLLLLESNTRESAIKRSFGSTKSDNTVNRSMSDNKTLKHKLNNISKWHPKNTAFVQAEDERQITYQEANRKSKTVANAISDLGVNKGDRVAFVSKTTIDHAIAFFGVQKLGAISATIHSREAPAQIRDMVRSIDPQVVIFEPEFAETVRPLSKGGIEEFLTFDNWGTVPDFAQSLGDLADESSDNEPDVSVSPKDPAFINFTSGSTGDPKGIVHTHSEVIESAQVLQYAYCTRESDSILNQFGPEFIAWYNPVLAAINVGAKLVLARDWDPSKIVSLINEEEVSISMIMPTQWKMLFQENVDTSHFSSLRLAGYAGEALSQELAQQIREEVTDNLFNAYGSTEIITGGAILLPHQVTDETLLSIGHPVPNTEIRIIEPNSKEPNSVVENGEAGELIVRGPTVANEVWTDSSSKKETFHEDGWWFSGDLAEVSDDGLIYLKGRADNLIISGGINVYPAKIEGVVEEHPDVIECAVVGIPHEKWTETPKAFVRLREEVSTENLDKWCRESEKLGNYQRPREWEVVENMPRTNTNKVDRASLQERDN</sequence>
<dbReference type="InterPro" id="IPR025110">
    <property type="entry name" value="AMP-bd_C"/>
</dbReference>
<dbReference type="InterPro" id="IPR020845">
    <property type="entry name" value="AMP-binding_CS"/>
</dbReference>
<keyword evidence="5" id="KW-1185">Reference proteome</keyword>
<dbReference type="InterPro" id="IPR045851">
    <property type="entry name" value="AMP-bd_C_sf"/>
</dbReference>
<dbReference type="PROSITE" id="PS00455">
    <property type="entry name" value="AMP_BINDING"/>
    <property type="match status" value="1"/>
</dbReference>
<dbReference type="RefSeq" id="WP_390278523.1">
    <property type="nucleotide sequence ID" value="NZ_JBHUDK010000016.1"/>
</dbReference>
<feature type="region of interest" description="Disordered" evidence="1">
    <location>
        <begin position="533"/>
        <end position="555"/>
    </location>
</feature>
<dbReference type="PANTHER" id="PTHR43767">
    <property type="entry name" value="LONG-CHAIN-FATTY-ACID--COA LIGASE"/>
    <property type="match status" value="1"/>
</dbReference>
<dbReference type="Proteomes" id="UP001597085">
    <property type="component" value="Unassembled WGS sequence"/>
</dbReference>
<feature type="domain" description="AMP-dependent synthetase/ligase" evidence="2">
    <location>
        <begin position="59"/>
        <end position="416"/>
    </location>
</feature>
<evidence type="ECO:0000313" key="4">
    <source>
        <dbReference type="EMBL" id="MFD1600706.1"/>
    </source>
</evidence>
<dbReference type="AlphaFoldDB" id="A0ABD6CRD0"/>
<feature type="domain" description="AMP-binding enzyme C-terminal" evidence="3">
    <location>
        <begin position="469"/>
        <end position="544"/>
    </location>
</feature>
<evidence type="ECO:0000256" key="1">
    <source>
        <dbReference type="SAM" id="MobiDB-lite"/>
    </source>
</evidence>
<name>A0ABD6CRD0_9EURY</name>
<dbReference type="Gene3D" id="3.30.300.30">
    <property type="match status" value="1"/>
</dbReference>